<keyword evidence="6" id="KW-0808">Transferase</keyword>
<evidence type="ECO:0000256" key="1">
    <source>
        <dbReference type="ARBA" id="ARBA00000085"/>
    </source>
</evidence>
<sequence length="551" mass="59439">MRKRLMAVAATALLPAIGLLAYNEFASRERRSAEIHSEAAAAARMTASEVERILEGSRSLLIAVSALPAVVEMDAKACGEALSRVATRLTTTGAILLIDTNGKLVCDSQGNGSGTDFSDRSYVEDGLAAKDLVVGGYTVSKLTGVPVLPVALSVYNDDKLVGVIATGIRLDWLQARIIERGVARGGAVTIADHNGVILARNPYPERFVGTRIPDPYQHLITSDEPGTVEVKSQDGTERILGYIPTSATNQLYVSAGFSQQEAFAEVNRLTFTAVIMLSLGAVLAFVAATLVGSRFILKPIAHIVDVMEKWRQGDTAVRTNMAGKFGELGLVGGSVDTLLDELERRRLVLEAAEERRSLLARELTHRVKNTLALVSAIARQTFKSYPLQVNSFIQRLASLGSAYDLLFAAEHQSADIRAIVERTLRPHLPVVADRVTINGPECRVDPDIALALSLVIHELSTNAVKYGALRDEQGLISINWSCDTRRVSLLWREHDGPPVLAPEKEGFGSRLIRRAFPAAANAEVIAAYLPDGLQLTLAFDLQCADVGIETG</sequence>
<evidence type="ECO:0000256" key="5">
    <source>
        <dbReference type="ARBA" id="ARBA00022553"/>
    </source>
</evidence>
<keyword evidence="8" id="KW-0547">Nucleotide-binding</keyword>
<dbReference type="GO" id="GO:0004673">
    <property type="term" value="F:protein histidine kinase activity"/>
    <property type="evidence" value="ECO:0007669"/>
    <property type="project" value="UniProtKB-EC"/>
</dbReference>
<reference evidence="15 16" key="1">
    <citation type="submission" date="2018-05" db="EMBL/GenBank/DDBJ databases">
        <title>The draft genome of strain NS-104.</title>
        <authorList>
            <person name="Hang P."/>
            <person name="Jiang J."/>
        </authorList>
    </citation>
    <scope>NUCLEOTIDE SEQUENCE [LARGE SCALE GENOMIC DNA]</scope>
    <source>
        <strain evidence="15 16">NS-104</strain>
    </source>
</reference>
<keyword evidence="5" id="KW-0597">Phosphoprotein</keyword>
<evidence type="ECO:0000256" key="9">
    <source>
        <dbReference type="ARBA" id="ARBA00022777"/>
    </source>
</evidence>
<dbReference type="Gene3D" id="3.30.565.10">
    <property type="entry name" value="Histidine kinase-like ATPase, C-terminal domain"/>
    <property type="match status" value="1"/>
</dbReference>
<dbReference type="PANTHER" id="PTHR41523:SF7">
    <property type="entry name" value="HISTIDINE KINASE"/>
    <property type="match status" value="1"/>
</dbReference>
<evidence type="ECO:0000256" key="13">
    <source>
        <dbReference type="SAM" id="Phobius"/>
    </source>
</evidence>
<keyword evidence="4" id="KW-1003">Cell membrane</keyword>
<keyword evidence="12 13" id="KW-0472">Membrane</keyword>
<protein>
    <recommendedName>
        <fullName evidence="3">histidine kinase</fullName>
        <ecNumber evidence="3">2.7.13.3</ecNumber>
    </recommendedName>
</protein>
<dbReference type="AlphaFoldDB" id="A0A2U2DKW3"/>
<evidence type="ECO:0000256" key="4">
    <source>
        <dbReference type="ARBA" id="ARBA00022475"/>
    </source>
</evidence>
<comment type="subcellular location">
    <subcellularLocation>
        <location evidence="2">Cell membrane</location>
        <topology evidence="2">Multi-pass membrane protein</topology>
    </subcellularLocation>
</comment>
<evidence type="ECO:0000256" key="10">
    <source>
        <dbReference type="ARBA" id="ARBA00022840"/>
    </source>
</evidence>
<keyword evidence="7 13" id="KW-0812">Transmembrane</keyword>
<feature type="domain" description="HAMP" evidence="14">
    <location>
        <begin position="294"/>
        <end position="347"/>
    </location>
</feature>
<organism evidence="15 16">
    <name type="scientific">Metarhizobium album</name>
    <dbReference type="NCBI Taxonomy" id="2182425"/>
    <lineage>
        <taxon>Bacteria</taxon>
        <taxon>Pseudomonadati</taxon>
        <taxon>Pseudomonadota</taxon>
        <taxon>Alphaproteobacteria</taxon>
        <taxon>Hyphomicrobiales</taxon>
        <taxon>Rhizobiaceae</taxon>
        <taxon>Metarhizobium</taxon>
    </lineage>
</organism>
<evidence type="ECO:0000259" key="14">
    <source>
        <dbReference type="PROSITE" id="PS50885"/>
    </source>
</evidence>
<dbReference type="InterPro" id="IPR003660">
    <property type="entry name" value="HAMP_dom"/>
</dbReference>
<dbReference type="SMART" id="SM00304">
    <property type="entry name" value="HAMP"/>
    <property type="match status" value="1"/>
</dbReference>
<evidence type="ECO:0000256" key="12">
    <source>
        <dbReference type="ARBA" id="ARBA00023136"/>
    </source>
</evidence>
<dbReference type="InterPro" id="IPR036890">
    <property type="entry name" value="HATPase_C_sf"/>
</dbReference>
<dbReference type="InterPro" id="IPR011102">
    <property type="entry name" value="Sig_transdc_His_kinase_HWE"/>
</dbReference>
<dbReference type="EMBL" id="QFBC01000013">
    <property type="protein sequence ID" value="PWE53946.1"/>
    <property type="molecule type" value="Genomic_DNA"/>
</dbReference>
<comment type="caution">
    <text evidence="15">The sequence shown here is derived from an EMBL/GenBank/DDBJ whole genome shotgun (WGS) entry which is preliminary data.</text>
</comment>
<dbReference type="Proteomes" id="UP000245252">
    <property type="component" value="Unassembled WGS sequence"/>
</dbReference>
<name>A0A2U2DKW3_9HYPH</name>
<comment type="catalytic activity">
    <reaction evidence="1">
        <text>ATP + protein L-histidine = ADP + protein N-phospho-L-histidine.</text>
        <dbReference type="EC" id="2.7.13.3"/>
    </reaction>
</comment>
<evidence type="ECO:0000256" key="11">
    <source>
        <dbReference type="ARBA" id="ARBA00022989"/>
    </source>
</evidence>
<keyword evidence="16" id="KW-1185">Reference proteome</keyword>
<dbReference type="InterPro" id="IPR033479">
    <property type="entry name" value="dCache_1"/>
</dbReference>
<evidence type="ECO:0000313" key="15">
    <source>
        <dbReference type="EMBL" id="PWE53946.1"/>
    </source>
</evidence>
<dbReference type="PANTHER" id="PTHR41523">
    <property type="entry name" value="TWO-COMPONENT SYSTEM SENSOR PROTEIN"/>
    <property type="match status" value="1"/>
</dbReference>
<dbReference type="EC" id="2.7.13.3" evidence="3"/>
<dbReference type="Pfam" id="PF02743">
    <property type="entry name" value="dCache_1"/>
    <property type="match status" value="1"/>
</dbReference>
<evidence type="ECO:0000256" key="8">
    <source>
        <dbReference type="ARBA" id="ARBA00022741"/>
    </source>
</evidence>
<evidence type="ECO:0000256" key="3">
    <source>
        <dbReference type="ARBA" id="ARBA00012438"/>
    </source>
</evidence>
<dbReference type="GO" id="GO:0005886">
    <property type="term" value="C:plasma membrane"/>
    <property type="evidence" value="ECO:0007669"/>
    <property type="project" value="UniProtKB-SubCell"/>
</dbReference>
<dbReference type="SMART" id="SM00911">
    <property type="entry name" value="HWE_HK"/>
    <property type="match status" value="1"/>
</dbReference>
<dbReference type="Gene3D" id="6.10.340.10">
    <property type="match status" value="1"/>
</dbReference>
<dbReference type="Gene3D" id="3.30.450.20">
    <property type="entry name" value="PAS domain"/>
    <property type="match status" value="2"/>
</dbReference>
<dbReference type="CDD" id="cd12914">
    <property type="entry name" value="PDC1_DGC_like"/>
    <property type="match status" value="1"/>
</dbReference>
<keyword evidence="11 13" id="KW-1133">Transmembrane helix</keyword>
<gene>
    <name evidence="15" type="ORF">DEM27_23840</name>
</gene>
<keyword evidence="10" id="KW-0067">ATP-binding</keyword>
<dbReference type="GO" id="GO:0005524">
    <property type="term" value="F:ATP binding"/>
    <property type="evidence" value="ECO:0007669"/>
    <property type="project" value="UniProtKB-KW"/>
</dbReference>
<evidence type="ECO:0000313" key="16">
    <source>
        <dbReference type="Proteomes" id="UP000245252"/>
    </source>
</evidence>
<dbReference type="Pfam" id="PF07536">
    <property type="entry name" value="HWE_HK"/>
    <property type="match status" value="1"/>
</dbReference>
<accession>A0A2U2DKW3</accession>
<evidence type="ECO:0000256" key="6">
    <source>
        <dbReference type="ARBA" id="ARBA00022679"/>
    </source>
</evidence>
<dbReference type="OrthoDB" id="341208at2"/>
<proteinExistence type="predicted"/>
<feature type="transmembrane region" description="Helical" evidence="13">
    <location>
        <begin position="269"/>
        <end position="291"/>
    </location>
</feature>
<evidence type="ECO:0000256" key="7">
    <source>
        <dbReference type="ARBA" id="ARBA00022692"/>
    </source>
</evidence>
<dbReference type="InterPro" id="IPR029151">
    <property type="entry name" value="Sensor-like_sf"/>
</dbReference>
<evidence type="ECO:0000256" key="2">
    <source>
        <dbReference type="ARBA" id="ARBA00004651"/>
    </source>
</evidence>
<dbReference type="SUPFAM" id="SSF158472">
    <property type="entry name" value="HAMP domain-like"/>
    <property type="match status" value="1"/>
</dbReference>
<dbReference type="GO" id="GO:0007165">
    <property type="term" value="P:signal transduction"/>
    <property type="evidence" value="ECO:0007669"/>
    <property type="project" value="InterPro"/>
</dbReference>
<dbReference type="CDD" id="cd12915">
    <property type="entry name" value="PDC2_DGC_like"/>
    <property type="match status" value="1"/>
</dbReference>
<dbReference type="PROSITE" id="PS50885">
    <property type="entry name" value="HAMP"/>
    <property type="match status" value="1"/>
</dbReference>
<dbReference type="SUPFAM" id="SSF103190">
    <property type="entry name" value="Sensory domain-like"/>
    <property type="match status" value="1"/>
</dbReference>
<keyword evidence="9 15" id="KW-0418">Kinase</keyword>